<proteinExistence type="predicted"/>
<gene>
    <name evidence="1" type="ORF">CDL15_Pgr017315</name>
</gene>
<dbReference type="Proteomes" id="UP000197138">
    <property type="component" value="Unassembled WGS sequence"/>
</dbReference>
<protein>
    <submittedName>
        <fullName evidence="1">Uncharacterized protein</fullName>
    </submittedName>
</protein>
<reference evidence="2" key="1">
    <citation type="journal article" date="2017" name="Plant J.">
        <title>The pomegranate (Punica granatum L.) genome and the genomics of punicalagin biosynthesis.</title>
        <authorList>
            <person name="Qin G."/>
            <person name="Xu C."/>
            <person name="Ming R."/>
            <person name="Tang H."/>
            <person name="Guyot R."/>
            <person name="Kramer E.M."/>
            <person name="Hu Y."/>
            <person name="Yi X."/>
            <person name="Qi Y."/>
            <person name="Xu X."/>
            <person name="Gao Z."/>
            <person name="Pan H."/>
            <person name="Jian J."/>
            <person name="Tian Y."/>
            <person name="Yue Z."/>
            <person name="Xu Y."/>
        </authorList>
    </citation>
    <scope>NUCLEOTIDE SEQUENCE [LARGE SCALE GENOMIC DNA]</scope>
    <source>
        <strain evidence="2">cv. Dabenzi</strain>
    </source>
</reference>
<dbReference type="AlphaFoldDB" id="A0A218Y273"/>
<comment type="caution">
    <text evidence="1">The sequence shown here is derived from an EMBL/GenBank/DDBJ whole genome shotgun (WGS) entry which is preliminary data.</text>
</comment>
<dbReference type="EMBL" id="MTKT01000281">
    <property type="protein sequence ID" value="OWM91397.1"/>
    <property type="molecule type" value="Genomic_DNA"/>
</dbReference>
<dbReference type="Gene3D" id="3.40.50.720">
    <property type="entry name" value="NAD(P)-binding Rossmann-like Domain"/>
    <property type="match status" value="1"/>
</dbReference>
<accession>A0A218Y273</accession>
<name>A0A218Y273_PUNGR</name>
<evidence type="ECO:0000313" key="2">
    <source>
        <dbReference type="Proteomes" id="UP000197138"/>
    </source>
</evidence>
<dbReference type="Gene3D" id="3.90.180.10">
    <property type="entry name" value="Medium-chain alcohol dehydrogenases, catalytic domain"/>
    <property type="match status" value="1"/>
</dbReference>
<organism evidence="1 2">
    <name type="scientific">Punica granatum</name>
    <name type="common">Pomegranate</name>
    <dbReference type="NCBI Taxonomy" id="22663"/>
    <lineage>
        <taxon>Eukaryota</taxon>
        <taxon>Viridiplantae</taxon>
        <taxon>Streptophyta</taxon>
        <taxon>Embryophyta</taxon>
        <taxon>Tracheophyta</taxon>
        <taxon>Spermatophyta</taxon>
        <taxon>Magnoliopsida</taxon>
        <taxon>eudicotyledons</taxon>
        <taxon>Gunneridae</taxon>
        <taxon>Pentapetalae</taxon>
        <taxon>rosids</taxon>
        <taxon>malvids</taxon>
        <taxon>Myrtales</taxon>
        <taxon>Lythraceae</taxon>
        <taxon>Punica</taxon>
    </lineage>
</organism>
<sequence length="50" mass="5737">MLEFCAKRNIAADIELIWMDQVNGGHGEVRQVRCQDRFMIDVANSLQSRA</sequence>
<evidence type="ECO:0000313" key="1">
    <source>
        <dbReference type="EMBL" id="OWM91397.1"/>
    </source>
</evidence>